<name>A0ABS8PL19_9BACT</name>
<dbReference type="Proteomes" id="UP001199816">
    <property type="component" value="Unassembled WGS sequence"/>
</dbReference>
<organism evidence="3 4">
    <name type="scientific">Niabella pedocola</name>
    <dbReference type="NCBI Taxonomy" id="1752077"/>
    <lineage>
        <taxon>Bacteria</taxon>
        <taxon>Pseudomonadati</taxon>
        <taxon>Bacteroidota</taxon>
        <taxon>Chitinophagia</taxon>
        <taxon>Chitinophagales</taxon>
        <taxon>Chitinophagaceae</taxon>
        <taxon>Niabella</taxon>
    </lineage>
</organism>
<sequence length="151" mass="17321">MHHEIIRPLTPAFLNAFIDMKRDFFAIDGYPFDDALMRENTGYFLDHPEVGKIFMIVDEAGTPIGFLILAFMFSFEFGGRIAFLDELYLGDKARGKGYGKYAVNFVKAYAAGNDLKAIFLEVEHHNERAAGLYEASGFKDHHRRLMIYRPE</sequence>
<dbReference type="EMBL" id="JAJNEC010000003">
    <property type="protein sequence ID" value="MCD2421696.1"/>
    <property type="molecule type" value="Genomic_DNA"/>
</dbReference>
<keyword evidence="4" id="KW-1185">Reference proteome</keyword>
<dbReference type="PROSITE" id="PS51186">
    <property type="entry name" value="GNAT"/>
    <property type="match status" value="1"/>
</dbReference>
<evidence type="ECO:0000313" key="4">
    <source>
        <dbReference type="Proteomes" id="UP001199816"/>
    </source>
</evidence>
<dbReference type="Pfam" id="PF00583">
    <property type="entry name" value="Acetyltransf_1"/>
    <property type="match status" value="1"/>
</dbReference>
<feature type="transmembrane region" description="Helical" evidence="1">
    <location>
        <begin position="64"/>
        <end position="84"/>
    </location>
</feature>
<evidence type="ECO:0000313" key="3">
    <source>
        <dbReference type="EMBL" id="MCD2421696.1"/>
    </source>
</evidence>
<proteinExistence type="predicted"/>
<dbReference type="CDD" id="cd04301">
    <property type="entry name" value="NAT_SF"/>
    <property type="match status" value="1"/>
</dbReference>
<keyword evidence="1" id="KW-0812">Transmembrane</keyword>
<dbReference type="Gene3D" id="3.40.630.30">
    <property type="match status" value="1"/>
</dbReference>
<evidence type="ECO:0000259" key="2">
    <source>
        <dbReference type="PROSITE" id="PS51186"/>
    </source>
</evidence>
<reference evidence="3 4" key="1">
    <citation type="submission" date="2021-11" db="EMBL/GenBank/DDBJ databases">
        <title>Genomic of Niabella pedocola.</title>
        <authorList>
            <person name="Wu T."/>
        </authorList>
    </citation>
    <scope>NUCLEOTIDE SEQUENCE [LARGE SCALE GENOMIC DNA]</scope>
    <source>
        <strain evidence="3 4">JCM 31011</strain>
    </source>
</reference>
<keyword evidence="1" id="KW-0472">Membrane</keyword>
<dbReference type="InterPro" id="IPR000182">
    <property type="entry name" value="GNAT_dom"/>
</dbReference>
<dbReference type="InterPro" id="IPR016181">
    <property type="entry name" value="Acyl_CoA_acyltransferase"/>
</dbReference>
<accession>A0ABS8PL19</accession>
<comment type="caution">
    <text evidence="3">The sequence shown here is derived from an EMBL/GenBank/DDBJ whole genome shotgun (WGS) entry which is preliminary data.</text>
</comment>
<feature type="domain" description="N-acetyltransferase" evidence="2">
    <location>
        <begin position="4"/>
        <end position="151"/>
    </location>
</feature>
<dbReference type="SUPFAM" id="SSF55729">
    <property type="entry name" value="Acyl-CoA N-acyltransferases (Nat)"/>
    <property type="match status" value="1"/>
</dbReference>
<gene>
    <name evidence="3" type="ORF">LQ567_02915</name>
</gene>
<keyword evidence="1" id="KW-1133">Transmembrane helix</keyword>
<protein>
    <submittedName>
        <fullName evidence="3">GNAT family N-acetyltransferase</fullName>
    </submittedName>
</protein>
<evidence type="ECO:0000256" key="1">
    <source>
        <dbReference type="SAM" id="Phobius"/>
    </source>
</evidence>
<dbReference type="RefSeq" id="WP_231002600.1">
    <property type="nucleotide sequence ID" value="NZ_JAJNEC010000003.1"/>
</dbReference>